<dbReference type="GO" id="GO:0043093">
    <property type="term" value="P:FtsZ-dependent cytokinesis"/>
    <property type="evidence" value="ECO:0007669"/>
    <property type="project" value="TreeGrafter"/>
</dbReference>
<comment type="subunit">
    <text evidence="8">Homodimer. Interacts with FtsZ.</text>
</comment>
<evidence type="ECO:0000256" key="5">
    <source>
        <dbReference type="ARBA" id="ARBA00023210"/>
    </source>
</evidence>
<comment type="subcellular location">
    <subcellularLocation>
        <location evidence="1">Cytoplasm</location>
    </subcellularLocation>
</comment>
<evidence type="ECO:0000313" key="11">
    <source>
        <dbReference type="Proteomes" id="UP000043699"/>
    </source>
</evidence>
<comment type="function">
    <text evidence="7">Activator of cell division through the inhibition of FtsZ GTPase activity, therefore promoting FtsZ assembly into bundles of protofilaments necessary for the formation of the division Z ring. It is recruited early at mid-cell but it is not essential for cell division.</text>
</comment>
<dbReference type="InterPro" id="IPR007838">
    <property type="entry name" value="Cell_div_ZapA-like"/>
</dbReference>
<dbReference type="RefSeq" id="WP_052651975.1">
    <property type="nucleotide sequence ID" value="NZ_CCXS01000001.1"/>
</dbReference>
<dbReference type="PANTHER" id="PTHR34981">
    <property type="entry name" value="CELL DIVISION PROTEIN ZAPA"/>
    <property type="match status" value="1"/>
</dbReference>
<sequence>MSDEQKITTSVEIYGDTYKIVGTETSGHMRQVASMVDESMREFHAMNPSLDSSKLAVLAAVNTAHEYLKLKERVEQLENELRKLKG</sequence>
<dbReference type="AlphaFoldDB" id="A0A098EPF8"/>
<dbReference type="EMBL" id="CCXS01000001">
    <property type="protein sequence ID" value="CEG23191.1"/>
    <property type="molecule type" value="Genomic_DNA"/>
</dbReference>
<keyword evidence="5" id="KW-0717">Septation</keyword>
<evidence type="ECO:0000256" key="9">
    <source>
        <dbReference type="ARBA" id="ARBA00033158"/>
    </source>
</evidence>
<dbReference type="InterPro" id="IPR053712">
    <property type="entry name" value="Bac_CellDiv_Activator"/>
</dbReference>
<dbReference type="GO" id="GO:0005829">
    <property type="term" value="C:cytosol"/>
    <property type="evidence" value="ECO:0007669"/>
    <property type="project" value="TreeGrafter"/>
</dbReference>
<dbReference type="InterPro" id="IPR036192">
    <property type="entry name" value="Cell_div_ZapA-like_sf"/>
</dbReference>
<accession>A0A098EPF8</accession>
<dbReference type="GO" id="GO:0000921">
    <property type="term" value="P:septin ring assembly"/>
    <property type="evidence" value="ECO:0007669"/>
    <property type="project" value="TreeGrafter"/>
</dbReference>
<evidence type="ECO:0000256" key="4">
    <source>
        <dbReference type="ARBA" id="ARBA00022618"/>
    </source>
</evidence>
<dbReference type="PANTHER" id="PTHR34981:SF1">
    <property type="entry name" value="CELL DIVISION PROTEIN ZAPA"/>
    <property type="match status" value="1"/>
</dbReference>
<dbReference type="STRING" id="1499687.BN1080_02137"/>
<evidence type="ECO:0000313" key="10">
    <source>
        <dbReference type="EMBL" id="CEG23191.1"/>
    </source>
</evidence>
<keyword evidence="4 10" id="KW-0132">Cell division</keyword>
<dbReference type="SUPFAM" id="SSF102829">
    <property type="entry name" value="Cell division protein ZapA-like"/>
    <property type="match status" value="1"/>
</dbReference>
<dbReference type="Gene3D" id="6.10.250.790">
    <property type="match status" value="1"/>
</dbReference>
<name>A0A098EPF8_9BACL</name>
<dbReference type="Proteomes" id="UP000043699">
    <property type="component" value="Unassembled WGS sequence"/>
</dbReference>
<reference evidence="10 11" key="1">
    <citation type="submission" date="2014-09" db="EMBL/GenBank/DDBJ databases">
        <authorList>
            <person name="Urmite Genomes Urmite Genomes"/>
        </authorList>
    </citation>
    <scope>NUCLEOTIDE SEQUENCE [LARGE SCALE GENOMIC DNA]</scope>
    <source>
        <strain evidence="10 11">ES2</strain>
    </source>
</reference>
<keyword evidence="11" id="KW-1185">Reference proteome</keyword>
<evidence type="ECO:0000256" key="2">
    <source>
        <dbReference type="ARBA" id="ARBA00015195"/>
    </source>
</evidence>
<evidence type="ECO:0000256" key="6">
    <source>
        <dbReference type="ARBA" id="ARBA00023306"/>
    </source>
</evidence>
<evidence type="ECO:0000256" key="3">
    <source>
        <dbReference type="ARBA" id="ARBA00022490"/>
    </source>
</evidence>
<evidence type="ECO:0000256" key="1">
    <source>
        <dbReference type="ARBA" id="ARBA00004496"/>
    </source>
</evidence>
<dbReference type="NCBIfam" id="NF010724">
    <property type="entry name" value="PRK14126.1"/>
    <property type="match status" value="1"/>
</dbReference>
<dbReference type="GO" id="GO:0000917">
    <property type="term" value="P:division septum assembly"/>
    <property type="evidence" value="ECO:0007669"/>
    <property type="project" value="UniProtKB-KW"/>
</dbReference>
<dbReference type="Pfam" id="PF05164">
    <property type="entry name" value="ZapA"/>
    <property type="match status" value="1"/>
</dbReference>
<protein>
    <recommendedName>
        <fullName evidence="2">Cell division protein ZapA</fullName>
    </recommendedName>
    <alternativeName>
        <fullName evidence="9">Z ring-associated protein ZapA</fullName>
    </alternativeName>
</protein>
<keyword evidence="6" id="KW-0131">Cell cycle</keyword>
<dbReference type="GO" id="GO:0032153">
    <property type="term" value="C:cell division site"/>
    <property type="evidence" value="ECO:0007669"/>
    <property type="project" value="TreeGrafter"/>
</dbReference>
<proteinExistence type="predicted"/>
<dbReference type="GO" id="GO:0030428">
    <property type="term" value="C:cell septum"/>
    <property type="evidence" value="ECO:0007669"/>
    <property type="project" value="TreeGrafter"/>
</dbReference>
<evidence type="ECO:0000256" key="7">
    <source>
        <dbReference type="ARBA" id="ARBA00024910"/>
    </source>
</evidence>
<gene>
    <name evidence="10" type="primary">zapA</name>
    <name evidence="10" type="ORF">BN1080_02137</name>
</gene>
<keyword evidence="3" id="KW-0963">Cytoplasm</keyword>
<evidence type="ECO:0000256" key="8">
    <source>
        <dbReference type="ARBA" id="ARBA00026068"/>
    </source>
</evidence>
<organism evidence="10 11">
    <name type="scientific">Planococcus massiliensis</name>
    <dbReference type="NCBI Taxonomy" id="1499687"/>
    <lineage>
        <taxon>Bacteria</taxon>
        <taxon>Bacillati</taxon>
        <taxon>Bacillota</taxon>
        <taxon>Bacilli</taxon>
        <taxon>Bacillales</taxon>
        <taxon>Caryophanaceae</taxon>
        <taxon>Planococcus</taxon>
    </lineage>
</organism>
<dbReference type="OrthoDB" id="9808604at2"/>